<gene>
    <name evidence="13" type="ORF">KR51_00029120</name>
</gene>
<dbReference type="SMART" id="SM00073">
    <property type="entry name" value="HPT"/>
    <property type="match status" value="1"/>
</dbReference>
<dbReference type="EC" id="2.7.13.3" evidence="2"/>
<dbReference type="SUPFAM" id="SSF50341">
    <property type="entry name" value="CheW-like"/>
    <property type="match status" value="1"/>
</dbReference>
<dbReference type="PROSITE" id="PS50110">
    <property type="entry name" value="RESPONSE_REGULATORY"/>
    <property type="match status" value="1"/>
</dbReference>
<dbReference type="SMART" id="SM00260">
    <property type="entry name" value="CheW"/>
    <property type="match status" value="1"/>
</dbReference>
<comment type="caution">
    <text evidence="13">The sequence shown here is derived from an EMBL/GenBank/DDBJ whole genome shotgun (WGS) entry which is preliminary data.</text>
</comment>
<dbReference type="InterPro" id="IPR036890">
    <property type="entry name" value="HATPase_C_sf"/>
</dbReference>
<dbReference type="InterPro" id="IPR008207">
    <property type="entry name" value="Sig_transdc_His_kin_Hpt_dom"/>
</dbReference>
<evidence type="ECO:0000259" key="12">
    <source>
        <dbReference type="PROSITE" id="PS50894"/>
    </source>
</evidence>
<dbReference type="InterPro" id="IPR005467">
    <property type="entry name" value="His_kinase_dom"/>
</dbReference>
<reference evidence="13 14" key="1">
    <citation type="submission" date="2013-05" db="EMBL/GenBank/DDBJ databases">
        <title>Draft genome sequence of Rubidibacter lacunae KORDI 51-2.</title>
        <authorList>
            <person name="Choi D.H."/>
            <person name="Noh J.H."/>
            <person name="Kwon K.-K."/>
            <person name="Lee J.-H."/>
            <person name="Ryu J.-Y."/>
        </authorList>
    </citation>
    <scope>NUCLEOTIDE SEQUENCE [LARGE SCALE GENOMIC DNA]</scope>
    <source>
        <strain evidence="13 14">KORDI 51-2</strain>
    </source>
</reference>
<dbReference type="Pfam" id="PF00072">
    <property type="entry name" value="Response_reg"/>
    <property type="match status" value="1"/>
</dbReference>
<dbReference type="PROSITE" id="PS50851">
    <property type="entry name" value="CHEW"/>
    <property type="match status" value="1"/>
</dbReference>
<dbReference type="PANTHER" id="PTHR43395">
    <property type="entry name" value="SENSOR HISTIDINE KINASE CHEA"/>
    <property type="match status" value="1"/>
</dbReference>
<dbReference type="Gene3D" id="3.40.50.2300">
    <property type="match status" value="1"/>
</dbReference>
<evidence type="ECO:0000259" key="10">
    <source>
        <dbReference type="PROSITE" id="PS50110"/>
    </source>
</evidence>
<evidence type="ECO:0000313" key="14">
    <source>
        <dbReference type="Proteomes" id="UP000016960"/>
    </source>
</evidence>
<evidence type="ECO:0000256" key="5">
    <source>
        <dbReference type="ARBA" id="ARBA00022777"/>
    </source>
</evidence>
<organism evidence="13 14">
    <name type="scientific">Rubidibacter lacunae KORDI 51-2</name>
    <dbReference type="NCBI Taxonomy" id="582515"/>
    <lineage>
        <taxon>Bacteria</taxon>
        <taxon>Bacillati</taxon>
        <taxon>Cyanobacteriota</taxon>
        <taxon>Cyanophyceae</taxon>
        <taxon>Oscillatoriophycideae</taxon>
        <taxon>Chroococcales</taxon>
        <taxon>Aphanothecaceae</taxon>
        <taxon>Rubidibacter</taxon>
    </lineage>
</organism>
<name>U5DKX5_9CHRO</name>
<dbReference type="PANTHER" id="PTHR43395:SF1">
    <property type="entry name" value="CHEMOTAXIS PROTEIN CHEA"/>
    <property type="match status" value="1"/>
</dbReference>
<feature type="modified residue" description="4-aspartylphosphate" evidence="8">
    <location>
        <position position="840"/>
    </location>
</feature>
<proteinExistence type="predicted"/>
<keyword evidence="6" id="KW-0902">Two-component regulatory system</keyword>
<dbReference type="Proteomes" id="UP000016960">
    <property type="component" value="Unassembled WGS sequence"/>
</dbReference>
<dbReference type="PATRIC" id="fig|582515.4.peg.3265"/>
<dbReference type="SUPFAM" id="SSF55874">
    <property type="entry name" value="ATPase domain of HSP90 chaperone/DNA topoisomerase II/histidine kinase"/>
    <property type="match status" value="1"/>
</dbReference>
<evidence type="ECO:0000256" key="7">
    <source>
        <dbReference type="PROSITE-ProRule" id="PRU00110"/>
    </source>
</evidence>
<dbReference type="SUPFAM" id="SSF52172">
    <property type="entry name" value="CheY-like"/>
    <property type="match status" value="1"/>
</dbReference>
<comment type="catalytic activity">
    <reaction evidence="1">
        <text>ATP + protein L-histidine = ADP + protein N-phospho-L-histidine.</text>
        <dbReference type="EC" id="2.7.13.3"/>
    </reaction>
</comment>
<feature type="modified residue" description="Phosphohistidine" evidence="7">
    <location>
        <position position="56"/>
    </location>
</feature>
<dbReference type="FunFam" id="3.30.565.10:FF:000016">
    <property type="entry name" value="Chemotaxis protein CheA, putative"/>
    <property type="match status" value="1"/>
</dbReference>
<evidence type="ECO:0000256" key="2">
    <source>
        <dbReference type="ARBA" id="ARBA00012438"/>
    </source>
</evidence>
<dbReference type="InterPro" id="IPR004358">
    <property type="entry name" value="Sig_transdc_His_kin-like_C"/>
</dbReference>
<dbReference type="AlphaFoldDB" id="U5DKX5"/>
<protein>
    <recommendedName>
        <fullName evidence="2">histidine kinase</fullName>
        <ecNumber evidence="2">2.7.13.3</ecNumber>
    </recommendedName>
</protein>
<dbReference type="InterPro" id="IPR002545">
    <property type="entry name" value="CheW-lke_dom"/>
</dbReference>
<keyword evidence="5 13" id="KW-0418">Kinase</keyword>
<dbReference type="Gene3D" id="2.30.30.40">
    <property type="entry name" value="SH3 Domains"/>
    <property type="match status" value="1"/>
</dbReference>
<dbReference type="Pfam" id="PF01584">
    <property type="entry name" value="CheW"/>
    <property type="match status" value="1"/>
</dbReference>
<evidence type="ECO:0000256" key="3">
    <source>
        <dbReference type="ARBA" id="ARBA00022553"/>
    </source>
</evidence>
<evidence type="ECO:0000256" key="1">
    <source>
        <dbReference type="ARBA" id="ARBA00000085"/>
    </source>
</evidence>
<sequence length="911" mass="98559">MVLDANSLEAIARETRNCFLFEDAPDYQAELTGGLAQLQTGQNTAAAIASLMKAAHSLKGGAGIAQFPELSRLAHKFEDLLETFDRVPDPDAAYRLLERGVAQIDVALAAAARADSNDPLETPALTSICAEFDAFVRALPSAPPPQLAAADVSSARPYPHVVKTALTVDLEDCLQRADAALQLQLSVAELVPALQGFCDECALLGETLEQQWLSAAVLPLSKATEARLAALPAIAGKTVAHVRQQRDRVLSAMVESASPASSPGTAAKSVAKTVSAAVTTAPSSVASHPADVPGLQARMPVARLDRLNNTLGELLVGYERFVLFGEQLQQTSLSLKRRAEQLAPINDRIQTLYDLLATDARVNRADANGDRERTAGTRDDFDPLQLDRYSDLHQPLQELQELMVQVQENRADLDAIDRDYQESLEDLRAALSQMRSDLTDARLIPFRTGVEKFDTALRSLNQRYQKDAVLQVSGEDTLVDRVVLEQLQAPLNHLFRNAFDHGIETPAERIATGKPPTATIRLSANLQGSRVEIAIADDGRGIDEEKVWQAAIARGVHPPTHRPSRREILDCIFAPGLSTARAATDLSGRGVGLDVVRLQVERLRGSVRVDTELGRGTRFVLALPVALSILPLLLCRSQQRAFAIPSSQVLKAISLSGNPNSNSYDRAAPDTALLPEILWENRRLPVNSLAQLLPYAEPNASNASPAFVLVLDVGDTPIAVAIDALEAERELVLKPFDGTVPVPPYLSGCTVLGSGEIVPVLNPSYLGDLLAGDSPAWVPSSPPAPSVTTVLIADDSVAIRRSLERILEQSGYRVVACRDGKEALSALEQALEPFALAITDIEMPQLDGFGLLQAIRAHARWQDLPVVMLTSRDNPRHRETARRLGATDYFGKPFRPQELVAAIARWSKPSK</sequence>
<dbReference type="Gene3D" id="1.20.120.160">
    <property type="entry name" value="HPT domain"/>
    <property type="match status" value="1"/>
</dbReference>
<dbReference type="RefSeq" id="WP_022608492.1">
    <property type="nucleotide sequence ID" value="NZ_ASSJ01000076.1"/>
</dbReference>
<evidence type="ECO:0000256" key="6">
    <source>
        <dbReference type="ARBA" id="ARBA00023012"/>
    </source>
</evidence>
<evidence type="ECO:0000313" key="13">
    <source>
        <dbReference type="EMBL" id="ERN40375.1"/>
    </source>
</evidence>
<keyword evidence="14" id="KW-1185">Reference proteome</keyword>
<evidence type="ECO:0000259" key="11">
    <source>
        <dbReference type="PROSITE" id="PS50851"/>
    </source>
</evidence>
<dbReference type="InterPro" id="IPR036061">
    <property type="entry name" value="CheW-like_dom_sf"/>
</dbReference>
<dbReference type="EMBL" id="ASSJ01000076">
    <property type="protein sequence ID" value="ERN40375.1"/>
    <property type="molecule type" value="Genomic_DNA"/>
</dbReference>
<dbReference type="STRING" id="582515.KR51_00029120"/>
<evidence type="ECO:0000256" key="4">
    <source>
        <dbReference type="ARBA" id="ARBA00022679"/>
    </source>
</evidence>
<keyword evidence="4" id="KW-0808">Transferase</keyword>
<dbReference type="InterPro" id="IPR036641">
    <property type="entry name" value="HPT_dom_sf"/>
</dbReference>
<dbReference type="eggNOG" id="COG0643">
    <property type="taxonomic scope" value="Bacteria"/>
</dbReference>
<feature type="domain" description="CheW-like" evidence="11">
    <location>
        <begin position="629"/>
        <end position="772"/>
    </location>
</feature>
<evidence type="ECO:0000256" key="8">
    <source>
        <dbReference type="PROSITE-ProRule" id="PRU00169"/>
    </source>
</evidence>
<evidence type="ECO:0000259" key="9">
    <source>
        <dbReference type="PROSITE" id="PS50109"/>
    </source>
</evidence>
<keyword evidence="3 8" id="KW-0597">Phosphoprotein</keyword>
<dbReference type="Pfam" id="PF02518">
    <property type="entry name" value="HATPase_c"/>
    <property type="match status" value="1"/>
</dbReference>
<dbReference type="SMART" id="SM00448">
    <property type="entry name" value="REC"/>
    <property type="match status" value="1"/>
</dbReference>
<dbReference type="InParanoid" id="U5DKX5"/>
<feature type="domain" description="Response regulatory" evidence="10">
    <location>
        <begin position="789"/>
        <end position="907"/>
    </location>
</feature>
<dbReference type="eggNOG" id="COG2198">
    <property type="taxonomic scope" value="Bacteria"/>
</dbReference>
<dbReference type="CDD" id="cd00088">
    <property type="entry name" value="HPT"/>
    <property type="match status" value="1"/>
</dbReference>
<dbReference type="GO" id="GO:0000160">
    <property type="term" value="P:phosphorelay signal transduction system"/>
    <property type="evidence" value="ECO:0007669"/>
    <property type="project" value="UniProtKB-KW"/>
</dbReference>
<accession>U5DKX5</accession>
<dbReference type="InterPro" id="IPR011006">
    <property type="entry name" value="CheY-like_superfamily"/>
</dbReference>
<dbReference type="PROSITE" id="PS50894">
    <property type="entry name" value="HPT"/>
    <property type="match status" value="1"/>
</dbReference>
<dbReference type="Pfam" id="PF01627">
    <property type="entry name" value="Hpt"/>
    <property type="match status" value="1"/>
</dbReference>
<dbReference type="SUPFAM" id="SSF47226">
    <property type="entry name" value="Histidine-containing phosphotransfer domain, HPT domain"/>
    <property type="match status" value="1"/>
</dbReference>
<feature type="domain" description="HPt" evidence="12">
    <location>
        <begin position="9"/>
        <end position="111"/>
    </location>
</feature>
<dbReference type="InterPro" id="IPR001789">
    <property type="entry name" value="Sig_transdc_resp-reg_receiver"/>
</dbReference>
<feature type="domain" description="Histidine kinase" evidence="9">
    <location>
        <begin position="387"/>
        <end position="627"/>
    </location>
</feature>
<dbReference type="InterPro" id="IPR051315">
    <property type="entry name" value="Bact_Chemotaxis_CheA"/>
</dbReference>
<dbReference type="PRINTS" id="PR00344">
    <property type="entry name" value="BCTRLSENSOR"/>
</dbReference>
<dbReference type="GO" id="GO:0004673">
    <property type="term" value="F:protein histidine kinase activity"/>
    <property type="evidence" value="ECO:0007669"/>
    <property type="project" value="UniProtKB-EC"/>
</dbReference>
<dbReference type="GO" id="GO:0006935">
    <property type="term" value="P:chemotaxis"/>
    <property type="evidence" value="ECO:0007669"/>
    <property type="project" value="InterPro"/>
</dbReference>
<dbReference type="Gene3D" id="3.30.565.10">
    <property type="entry name" value="Histidine kinase-like ATPase, C-terminal domain"/>
    <property type="match status" value="1"/>
</dbReference>
<dbReference type="SMART" id="SM00387">
    <property type="entry name" value="HATPase_c"/>
    <property type="match status" value="1"/>
</dbReference>
<dbReference type="OrthoDB" id="291966at2"/>
<dbReference type="PROSITE" id="PS50109">
    <property type="entry name" value="HIS_KIN"/>
    <property type="match status" value="1"/>
</dbReference>
<dbReference type="InterPro" id="IPR003594">
    <property type="entry name" value="HATPase_dom"/>
</dbReference>